<dbReference type="Proteomes" id="UP000603434">
    <property type="component" value="Unassembled WGS sequence"/>
</dbReference>
<evidence type="ECO:0000256" key="2">
    <source>
        <dbReference type="ARBA" id="ARBA00022603"/>
    </source>
</evidence>
<evidence type="ECO:0000256" key="5">
    <source>
        <dbReference type="ARBA" id="ARBA00023098"/>
    </source>
</evidence>
<evidence type="ECO:0000259" key="6">
    <source>
        <dbReference type="Pfam" id="PF25371"/>
    </source>
</evidence>
<accession>A0A8J6NXU7</accession>
<dbReference type="InterPro" id="IPR029063">
    <property type="entry name" value="SAM-dependent_MTases_sf"/>
</dbReference>
<dbReference type="Gene3D" id="3.40.50.150">
    <property type="entry name" value="Vaccinia Virus protein VP39"/>
    <property type="match status" value="1"/>
</dbReference>
<dbReference type="GO" id="GO:0008168">
    <property type="term" value="F:methyltransferase activity"/>
    <property type="evidence" value="ECO:0007669"/>
    <property type="project" value="UniProtKB-KW"/>
</dbReference>
<proteinExistence type="inferred from homology"/>
<dbReference type="Pfam" id="PF25371">
    <property type="entry name" value="DUF7884"/>
    <property type="match status" value="1"/>
</dbReference>
<dbReference type="PIRSF" id="PIRSF003085">
    <property type="entry name" value="CMAS"/>
    <property type="match status" value="1"/>
</dbReference>
<dbReference type="PANTHER" id="PTHR43667:SF1">
    <property type="entry name" value="CYCLOPROPANE-FATTY-ACYL-PHOSPHOLIPID SYNTHASE"/>
    <property type="match status" value="1"/>
</dbReference>
<evidence type="ECO:0000256" key="1">
    <source>
        <dbReference type="ARBA" id="ARBA00010815"/>
    </source>
</evidence>
<keyword evidence="2 7" id="KW-0489">Methyltransferase</keyword>
<dbReference type="InterPro" id="IPR003333">
    <property type="entry name" value="CMAS"/>
</dbReference>
<feature type="domain" description="DUF7884" evidence="6">
    <location>
        <begin position="21"/>
        <end position="83"/>
    </location>
</feature>
<evidence type="ECO:0000256" key="3">
    <source>
        <dbReference type="ARBA" id="ARBA00022679"/>
    </source>
</evidence>
<dbReference type="CDD" id="cd02440">
    <property type="entry name" value="AdoMet_MTases"/>
    <property type="match status" value="1"/>
</dbReference>
<gene>
    <name evidence="7" type="ORF">H8E23_11040</name>
</gene>
<evidence type="ECO:0000313" key="7">
    <source>
        <dbReference type="EMBL" id="MBC8361923.1"/>
    </source>
</evidence>
<dbReference type="PANTHER" id="PTHR43667">
    <property type="entry name" value="CYCLOPROPANE-FATTY-ACYL-PHOSPHOLIPID SYNTHASE"/>
    <property type="match status" value="1"/>
</dbReference>
<dbReference type="EMBL" id="JACNJH010000159">
    <property type="protein sequence ID" value="MBC8361923.1"/>
    <property type="molecule type" value="Genomic_DNA"/>
</dbReference>
<dbReference type="AlphaFoldDB" id="A0A8J6NXU7"/>
<sequence>MGMMKQVIKDIAQMMHQADPTSCFSVEFWDGDAICFGNSPRVTLRLKTKKCAQNIIEKGFLGLGESYTNGDLEIENDLRELFHLGFAINFDDYRLPVRQKCRLFIRSLLNRATLRGAPQNIAYHYDRGNEFYALYLDKTMTYSCAYFKSPDDSLEQAQLNKYEHIARKLLLKPNESLLDIGCGWGGMLIYAAQKYGITGTGNTLSQNQYEYVQRKIKELGLCDRIKVLCQDYRQLSGKFDKVVSIGMFEHVGKNFIPAFFRKVSGLLKTGGLSLLHTIGKDAPTIDDPWTFKYIFPGAYLPTLSEITHEIGKIGFSVLDVENLRLHYAKTLEKWAENYERNITRARELFDDEFIRRWRLFFNSAAAGFRYGNSRLFQILFSNGLNNALPITRTHVYHEPSP</sequence>
<dbReference type="InterPro" id="IPR050723">
    <property type="entry name" value="CFA/CMAS"/>
</dbReference>
<comment type="caution">
    <text evidence="7">The sequence shown here is derived from an EMBL/GenBank/DDBJ whole genome shotgun (WGS) entry which is preliminary data.</text>
</comment>
<dbReference type="SUPFAM" id="SSF53335">
    <property type="entry name" value="S-adenosyl-L-methionine-dependent methyltransferases"/>
    <property type="match status" value="1"/>
</dbReference>
<evidence type="ECO:0000256" key="4">
    <source>
        <dbReference type="ARBA" id="ARBA00022691"/>
    </source>
</evidence>
<keyword evidence="3" id="KW-0808">Transferase</keyword>
<comment type="similarity">
    <text evidence="1">Belongs to the CFA/CMAS family.</text>
</comment>
<evidence type="ECO:0000313" key="8">
    <source>
        <dbReference type="Proteomes" id="UP000603434"/>
    </source>
</evidence>
<dbReference type="GO" id="GO:0032259">
    <property type="term" value="P:methylation"/>
    <property type="evidence" value="ECO:0007669"/>
    <property type="project" value="UniProtKB-KW"/>
</dbReference>
<keyword evidence="5" id="KW-0443">Lipid metabolism</keyword>
<protein>
    <submittedName>
        <fullName evidence="7">Class I SAM-dependent methyltransferase</fullName>
    </submittedName>
</protein>
<name>A0A8J6NXU7_9BACT</name>
<reference evidence="7 8" key="1">
    <citation type="submission" date="2020-08" db="EMBL/GenBank/DDBJ databases">
        <title>Bridging the membrane lipid divide: bacteria of the FCB group superphylum have the potential to synthesize archaeal ether lipids.</title>
        <authorList>
            <person name="Villanueva L."/>
            <person name="Von Meijenfeldt F.A.B."/>
            <person name="Westbye A.B."/>
            <person name="Yadav S."/>
            <person name="Hopmans E.C."/>
            <person name="Dutilh B.E."/>
            <person name="Sinninghe Damste J.S."/>
        </authorList>
    </citation>
    <scope>NUCLEOTIDE SEQUENCE [LARGE SCALE GENOMIC DNA]</scope>
    <source>
        <strain evidence="7">NIOZ-UU30</strain>
    </source>
</reference>
<dbReference type="InterPro" id="IPR057206">
    <property type="entry name" value="DUF7884"/>
</dbReference>
<organism evidence="7 8">
    <name type="scientific">Candidatus Desulfatibia profunda</name>
    <dbReference type="NCBI Taxonomy" id="2841695"/>
    <lineage>
        <taxon>Bacteria</taxon>
        <taxon>Pseudomonadati</taxon>
        <taxon>Thermodesulfobacteriota</taxon>
        <taxon>Desulfobacteria</taxon>
        <taxon>Desulfobacterales</taxon>
        <taxon>Desulfobacterales incertae sedis</taxon>
        <taxon>Candidatus Desulfatibia</taxon>
    </lineage>
</organism>
<dbReference type="GO" id="GO:0008610">
    <property type="term" value="P:lipid biosynthetic process"/>
    <property type="evidence" value="ECO:0007669"/>
    <property type="project" value="InterPro"/>
</dbReference>
<dbReference type="Pfam" id="PF02353">
    <property type="entry name" value="CMAS"/>
    <property type="match status" value="1"/>
</dbReference>
<keyword evidence="4" id="KW-0949">S-adenosyl-L-methionine</keyword>